<evidence type="ECO:0000313" key="1">
    <source>
        <dbReference type="EMBL" id="KAI8044336.1"/>
    </source>
</evidence>
<dbReference type="EMBL" id="JAMKOV010000001">
    <property type="protein sequence ID" value="KAI8044336.1"/>
    <property type="molecule type" value="Genomic_DNA"/>
</dbReference>
<name>A0A9P9YWE3_9MUSC</name>
<sequence length="155" mass="17929">MSARPQNECQKCCPPPMSVLPGMSFFLTSRPVSTSTVRQLEVKSKPKPPRLRLEQQQSDFLVDVLGQIRMQDVLTGWAGYPQDIHWINRCTELFSQGQTVINPKYFQTSALPTSREPGESEYLVPTRSAHLRIWKQNYLEHDPTQMQCIHHYYHG</sequence>
<organism evidence="1 2">
    <name type="scientific">Drosophila gunungcola</name>
    <name type="common">fruit fly</name>
    <dbReference type="NCBI Taxonomy" id="103775"/>
    <lineage>
        <taxon>Eukaryota</taxon>
        <taxon>Metazoa</taxon>
        <taxon>Ecdysozoa</taxon>
        <taxon>Arthropoda</taxon>
        <taxon>Hexapoda</taxon>
        <taxon>Insecta</taxon>
        <taxon>Pterygota</taxon>
        <taxon>Neoptera</taxon>
        <taxon>Endopterygota</taxon>
        <taxon>Diptera</taxon>
        <taxon>Brachycera</taxon>
        <taxon>Muscomorpha</taxon>
        <taxon>Ephydroidea</taxon>
        <taxon>Drosophilidae</taxon>
        <taxon>Drosophila</taxon>
        <taxon>Sophophora</taxon>
    </lineage>
</organism>
<comment type="caution">
    <text evidence="1">The sequence shown here is derived from an EMBL/GenBank/DDBJ whole genome shotgun (WGS) entry which is preliminary data.</text>
</comment>
<protein>
    <submittedName>
        <fullName evidence="1">Uncharacterized protein</fullName>
    </submittedName>
</protein>
<keyword evidence="2" id="KW-1185">Reference proteome</keyword>
<dbReference type="Proteomes" id="UP001059596">
    <property type="component" value="Chromosome 3R"/>
</dbReference>
<proteinExistence type="predicted"/>
<gene>
    <name evidence="1" type="ORF">M5D96_000492</name>
</gene>
<accession>A0A9P9YWE3</accession>
<dbReference type="AlphaFoldDB" id="A0A9P9YWE3"/>
<evidence type="ECO:0000313" key="2">
    <source>
        <dbReference type="Proteomes" id="UP001059596"/>
    </source>
</evidence>
<reference evidence="1" key="1">
    <citation type="journal article" date="2023" name="Genome Biol. Evol.">
        <title>Long-read-based Genome Assembly of Drosophila gunungcola Reveals Fewer Chemosensory Genes in Flower-breeding Species.</title>
        <authorList>
            <person name="Negi A."/>
            <person name="Liao B.Y."/>
            <person name="Yeh S.D."/>
        </authorList>
    </citation>
    <scope>NUCLEOTIDE SEQUENCE</scope>
    <source>
        <strain evidence="1">Sukarami</strain>
    </source>
</reference>